<dbReference type="Gene3D" id="3.40.1710.10">
    <property type="entry name" value="abc type-2 transporter like domain"/>
    <property type="match status" value="1"/>
</dbReference>
<evidence type="ECO:0000256" key="3">
    <source>
        <dbReference type="ARBA" id="ARBA00022989"/>
    </source>
</evidence>
<dbReference type="RefSeq" id="WP_187996573.1">
    <property type="nucleotide sequence ID" value="NZ_JACEXG010000003.1"/>
</dbReference>
<gene>
    <name evidence="8" type="ORF">JVW63_05890</name>
</gene>
<evidence type="ECO:0000313" key="8">
    <source>
        <dbReference type="EMBL" id="MBM9433226.1"/>
    </source>
</evidence>
<feature type="region of interest" description="Disordered" evidence="5">
    <location>
        <begin position="879"/>
        <end position="988"/>
    </location>
</feature>
<comment type="subcellular location">
    <subcellularLocation>
        <location evidence="1">Membrane</location>
        <topology evidence="1">Multi-pass membrane protein</topology>
    </subcellularLocation>
</comment>
<feature type="transmembrane region" description="Helical" evidence="6">
    <location>
        <begin position="596"/>
        <end position="620"/>
    </location>
</feature>
<evidence type="ECO:0000256" key="4">
    <source>
        <dbReference type="ARBA" id="ARBA00023136"/>
    </source>
</evidence>
<comment type="caution">
    <text evidence="8">The sequence shown here is derived from an EMBL/GenBank/DDBJ whole genome shotgun (WGS) entry which is preliminary data.</text>
</comment>
<evidence type="ECO:0000256" key="1">
    <source>
        <dbReference type="ARBA" id="ARBA00004141"/>
    </source>
</evidence>
<keyword evidence="4 6" id="KW-0472">Membrane</keyword>
<dbReference type="InterPro" id="IPR017501">
    <property type="entry name" value="Phage_infect_YhgE_C"/>
</dbReference>
<evidence type="ECO:0000313" key="9">
    <source>
        <dbReference type="Proteomes" id="UP000705983"/>
    </source>
</evidence>
<keyword evidence="9" id="KW-1185">Reference proteome</keyword>
<feature type="transmembrane region" description="Helical" evidence="6">
    <location>
        <begin position="627"/>
        <end position="645"/>
    </location>
</feature>
<protein>
    <submittedName>
        <fullName evidence="8">YhgE/Pip domain-containing protein</fullName>
    </submittedName>
</protein>
<name>A0ABS2TI57_9ACTO</name>
<feature type="transmembrane region" description="Helical" evidence="6">
    <location>
        <begin position="21"/>
        <end position="38"/>
    </location>
</feature>
<feature type="domain" description="ABC-2 type transporter transmembrane" evidence="7">
    <location>
        <begin position="471"/>
        <end position="699"/>
    </location>
</feature>
<keyword evidence="2 6" id="KW-0812">Transmembrane</keyword>
<feature type="transmembrane region" description="Helical" evidence="6">
    <location>
        <begin position="797"/>
        <end position="817"/>
    </location>
</feature>
<dbReference type="Pfam" id="PF12698">
    <property type="entry name" value="ABC2_membrane_3"/>
    <property type="match status" value="2"/>
</dbReference>
<proteinExistence type="predicted"/>
<dbReference type="PANTHER" id="PTHR43077:SF10">
    <property type="entry name" value="TRANSPORT PERMEASE PROTEIN"/>
    <property type="match status" value="1"/>
</dbReference>
<feature type="domain" description="ABC-2 type transporter transmembrane" evidence="7">
    <location>
        <begin position="22"/>
        <end position="164"/>
    </location>
</feature>
<dbReference type="NCBIfam" id="TIGR03061">
    <property type="entry name" value="pip_yhgE_Nterm"/>
    <property type="match status" value="1"/>
</dbReference>
<dbReference type="NCBIfam" id="TIGR03062">
    <property type="entry name" value="pip_yhgE_Cterm"/>
    <property type="match status" value="1"/>
</dbReference>
<dbReference type="EMBL" id="JAFFJS010000003">
    <property type="protein sequence ID" value="MBM9433226.1"/>
    <property type="molecule type" value="Genomic_DNA"/>
</dbReference>
<dbReference type="Proteomes" id="UP000705983">
    <property type="component" value="Unassembled WGS sequence"/>
</dbReference>
<evidence type="ECO:0000256" key="5">
    <source>
        <dbReference type="SAM" id="MobiDB-lite"/>
    </source>
</evidence>
<reference evidence="9" key="1">
    <citation type="submission" date="2021-02" db="EMBL/GenBank/DDBJ databases">
        <title>Leucobacter sp. CX169.</title>
        <authorList>
            <person name="Cheng Y."/>
        </authorList>
    </citation>
    <scope>NUCLEOTIDE SEQUENCE [LARGE SCALE GENOMIC DNA]</scope>
    <source>
        <strain evidence="9">JY899</strain>
    </source>
</reference>
<feature type="transmembrane region" description="Helical" evidence="6">
    <location>
        <begin position="766"/>
        <end position="785"/>
    </location>
</feature>
<dbReference type="InterPro" id="IPR017500">
    <property type="entry name" value="Phage_infect_YhgE_N"/>
</dbReference>
<dbReference type="PANTHER" id="PTHR43077">
    <property type="entry name" value="TRANSPORT PERMEASE YVFS-RELATED"/>
    <property type="match status" value="1"/>
</dbReference>
<evidence type="ECO:0000256" key="2">
    <source>
        <dbReference type="ARBA" id="ARBA00022692"/>
    </source>
</evidence>
<accession>A0ABS2TI57</accession>
<feature type="transmembrane region" description="Helical" evidence="6">
    <location>
        <begin position="680"/>
        <end position="701"/>
    </location>
</feature>
<dbReference type="InterPro" id="IPR013525">
    <property type="entry name" value="ABC2_TM"/>
</dbReference>
<evidence type="ECO:0000256" key="6">
    <source>
        <dbReference type="SAM" id="Phobius"/>
    </source>
</evidence>
<sequence>MSNIWKVFSRDAARLFRVRKAWIVIIGVIVTPALYAWLNINAFWDPYSNTGNIEVAVVNLDEGASSDLTGPLDVGALVVDELDANDQLGWQFMAEDVALEAVKRGEVYAAIVIPTDFSRNLLSITTGDFVQPRLEYHVNEKVSAISPKITDVGASKLDSQIASAFSEQVATAAADALRDVGYSAEAQLLETQDSTLSAVGEAESKITSTRERLGILRSDVGSSREALALAGSTLANVDTVLTDVQTAVVQAQSIVAGVQYEVIAFGDAATGAYLNGTILLAEGTSDANVAVTGVVQALEQLSSKVDSAITDVSEAAEANGVAIERLRTLLESADTDSAVAQRMVGLLGALEERNATDQQLLSDLQTLKSSADTVASAIQVTTGQLDGLAQDSQNTAVQMRTVLADTLPGLNESMSALTTSAGAFSAALDVQKDQLFQAQQLLTGIDEQLVATSDLLDRLDENLDQIDDGIQTAHSDLVALSQASIWSDVSSLTGLDTEQIAQFVASPVSIDEHVVFHVNSYGSAMAALFTNLSLWIGAFVLMVIFKLEVDTEGVDGLTVRQAYFGRFLLVGMIAVVQALVVCIGDLMIGVQTLNSAAFIATGVFTALTYLSIIYALCVAFGHVGRGLCILLVIMQIPGASGLYPIEMMPGFFRDLYPFLPFTYGIDAMRETIGGFYQGHYWFYMAALAAFVAAAFLLGLVLRRRFANIILMFNRQIGATDLLISETVHVTGSGYRLSDIIHALQNRQEYHEDVARRSEQFAQRYPILLRATLLTGLIFTIILAGAGRLYPSANATLLATWLVVSLILIGVIVALEYVKESLDRAQEIASLDDSILSSAARADTGRVWSTSGDGSADAIGAVVAASPMLQVLVAEREGVEDVLPEAGKEDEAVTSTFEEPDDEAVSNDEIAGIGDVESTHIEESSDKDDGDDAGGRGIGSETDRVTDPHLPLLFENEDQLHEGTEVAGQRGSGRHRAGADTVGQQEESE</sequence>
<evidence type="ECO:0000259" key="7">
    <source>
        <dbReference type="Pfam" id="PF12698"/>
    </source>
</evidence>
<organism evidence="8 9">
    <name type="scientific">Flaviflexus equikiangi</name>
    <dbReference type="NCBI Taxonomy" id="2758573"/>
    <lineage>
        <taxon>Bacteria</taxon>
        <taxon>Bacillati</taxon>
        <taxon>Actinomycetota</taxon>
        <taxon>Actinomycetes</taxon>
        <taxon>Actinomycetales</taxon>
        <taxon>Actinomycetaceae</taxon>
        <taxon>Flaviflexus</taxon>
    </lineage>
</organism>
<feature type="transmembrane region" description="Helical" evidence="6">
    <location>
        <begin position="524"/>
        <end position="547"/>
    </location>
</feature>
<keyword evidence="3 6" id="KW-1133">Transmembrane helix</keyword>
<feature type="transmembrane region" description="Helical" evidence="6">
    <location>
        <begin position="567"/>
        <end position="590"/>
    </location>
</feature>
<dbReference type="InterPro" id="IPR051328">
    <property type="entry name" value="T7SS_ABC-Transporter"/>
</dbReference>